<feature type="region of interest" description="Disordered" evidence="1">
    <location>
        <begin position="1"/>
        <end position="54"/>
    </location>
</feature>
<name>A0A2N5SX94_9BASI</name>
<evidence type="ECO:0000313" key="2">
    <source>
        <dbReference type="EMBL" id="PLW17858.1"/>
    </source>
</evidence>
<dbReference type="AlphaFoldDB" id="A0A2N5SX94"/>
<dbReference type="Proteomes" id="UP000235392">
    <property type="component" value="Unassembled WGS sequence"/>
</dbReference>
<comment type="caution">
    <text evidence="2">The sequence shown here is derived from an EMBL/GenBank/DDBJ whole genome shotgun (WGS) entry which is preliminary data.</text>
</comment>
<dbReference type="EMBL" id="PGCI01000743">
    <property type="protein sequence ID" value="PLW17858.1"/>
    <property type="molecule type" value="Genomic_DNA"/>
</dbReference>
<feature type="compositionally biased region" description="Polar residues" evidence="1">
    <location>
        <begin position="33"/>
        <end position="54"/>
    </location>
</feature>
<organism evidence="2 3">
    <name type="scientific">Puccinia coronata f. sp. avenae</name>
    <dbReference type="NCBI Taxonomy" id="200324"/>
    <lineage>
        <taxon>Eukaryota</taxon>
        <taxon>Fungi</taxon>
        <taxon>Dikarya</taxon>
        <taxon>Basidiomycota</taxon>
        <taxon>Pucciniomycotina</taxon>
        <taxon>Pucciniomycetes</taxon>
        <taxon>Pucciniales</taxon>
        <taxon>Pucciniaceae</taxon>
        <taxon>Puccinia</taxon>
    </lineage>
</organism>
<accession>A0A2N5SX94</accession>
<dbReference type="PANTHER" id="PTHR35871:SF1">
    <property type="entry name" value="CXC1-LIKE CYSTEINE CLUSTER ASSOCIATED WITH KDZ TRANSPOSASES DOMAIN-CONTAINING PROTEIN"/>
    <property type="match status" value="1"/>
</dbReference>
<evidence type="ECO:0000256" key="1">
    <source>
        <dbReference type="SAM" id="MobiDB-lite"/>
    </source>
</evidence>
<evidence type="ECO:0000313" key="3">
    <source>
        <dbReference type="Proteomes" id="UP000235392"/>
    </source>
</evidence>
<dbReference type="PANTHER" id="PTHR35871">
    <property type="entry name" value="EXPRESSED PROTEIN"/>
    <property type="match status" value="1"/>
</dbReference>
<protein>
    <submittedName>
        <fullName evidence="2">Uncharacterized protein</fullName>
    </submittedName>
</protein>
<reference evidence="2 3" key="1">
    <citation type="submission" date="2017-11" db="EMBL/GenBank/DDBJ databases">
        <title>De novo assembly and phasing of dikaryotic genomes from two isolates of Puccinia coronata f. sp. avenae, the causal agent of oat crown rust.</title>
        <authorList>
            <person name="Miller M.E."/>
            <person name="Zhang Y."/>
            <person name="Omidvar V."/>
            <person name="Sperschneider J."/>
            <person name="Schwessinger B."/>
            <person name="Raley C."/>
            <person name="Palmer J.M."/>
            <person name="Garnica D."/>
            <person name="Upadhyaya N."/>
            <person name="Rathjen J."/>
            <person name="Taylor J.M."/>
            <person name="Park R.F."/>
            <person name="Dodds P.N."/>
            <person name="Hirsch C.D."/>
            <person name="Kianian S.F."/>
            <person name="Figueroa M."/>
        </authorList>
    </citation>
    <scope>NUCLEOTIDE SEQUENCE [LARGE SCALE GENOMIC DNA]</scope>
    <source>
        <strain evidence="2">12SD80</strain>
    </source>
</reference>
<proteinExistence type="predicted"/>
<gene>
    <name evidence="2" type="ORF">PCASD_19683</name>
</gene>
<sequence length="356" mass="39483">MPTKAQNSQRQRRRNEKKEKALNQSRKSRKTIKTQQATGSSSKNSTNNVPNRSENAIVIDSSDSGGERSNNTIIVSDGLEDFQNHCDTNPIFIGDSNEEDAAKIMLFQEGEIKEINQANDTMNFIHASLDDNDSSDEDEPLSSLWPVFNKNQTAKSVVLPAKRQLLSGKQGYQKPLDNPNPNSKKLIPAKIPHTSTAGDSNLEPANFQTICNQDSAVELCLQNHMDKYLFAPKAVKSSNISLQAQNQWEELNSAINSVSSKLKKKSNKDKTFQYPKAIIASLNEFNYLRQEYTLNGTPSSSKTAALATAQSSIRRCSLTKANHQKPLSGIYLAQTISKHARNVLNNKSIEKTQDGN</sequence>